<gene>
    <name evidence="1" type="ORF">EVAR_14116_1</name>
</gene>
<protein>
    <submittedName>
        <fullName evidence="1">Uncharacterized protein</fullName>
    </submittedName>
</protein>
<dbReference type="AlphaFoldDB" id="A0A4C1UNC4"/>
<name>A0A4C1UNC4_EUMVA</name>
<dbReference type="Proteomes" id="UP000299102">
    <property type="component" value="Unassembled WGS sequence"/>
</dbReference>
<comment type="caution">
    <text evidence="1">The sequence shown here is derived from an EMBL/GenBank/DDBJ whole genome shotgun (WGS) entry which is preliminary data.</text>
</comment>
<accession>A0A4C1UNC4</accession>
<dbReference type="EMBL" id="BGZK01000200">
    <property type="protein sequence ID" value="GBP27925.1"/>
    <property type="molecule type" value="Genomic_DNA"/>
</dbReference>
<evidence type="ECO:0000313" key="1">
    <source>
        <dbReference type="EMBL" id="GBP27925.1"/>
    </source>
</evidence>
<evidence type="ECO:0000313" key="2">
    <source>
        <dbReference type="Proteomes" id="UP000299102"/>
    </source>
</evidence>
<keyword evidence="2" id="KW-1185">Reference proteome</keyword>
<proteinExistence type="predicted"/>
<sequence length="115" mass="12964">MEQEAKSRVRSELESIAGPVSKLNVEPGSKLRAFTETEVEVQLQRYTLSQSFIIDRVAWTSLLASTSRGLLSIVVLNKMTTSRTSCLTYFSGFENRDLTLLVMKINDKVVSWSPF</sequence>
<organism evidence="1 2">
    <name type="scientific">Eumeta variegata</name>
    <name type="common">Bagworm moth</name>
    <name type="synonym">Eumeta japonica</name>
    <dbReference type="NCBI Taxonomy" id="151549"/>
    <lineage>
        <taxon>Eukaryota</taxon>
        <taxon>Metazoa</taxon>
        <taxon>Ecdysozoa</taxon>
        <taxon>Arthropoda</taxon>
        <taxon>Hexapoda</taxon>
        <taxon>Insecta</taxon>
        <taxon>Pterygota</taxon>
        <taxon>Neoptera</taxon>
        <taxon>Endopterygota</taxon>
        <taxon>Lepidoptera</taxon>
        <taxon>Glossata</taxon>
        <taxon>Ditrysia</taxon>
        <taxon>Tineoidea</taxon>
        <taxon>Psychidae</taxon>
        <taxon>Oiketicinae</taxon>
        <taxon>Eumeta</taxon>
    </lineage>
</organism>
<reference evidence="1 2" key="1">
    <citation type="journal article" date="2019" name="Commun. Biol.">
        <title>The bagworm genome reveals a unique fibroin gene that provides high tensile strength.</title>
        <authorList>
            <person name="Kono N."/>
            <person name="Nakamura H."/>
            <person name="Ohtoshi R."/>
            <person name="Tomita M."/>
            <person name="Numata K."/>
            <person name="Arakawa K."/>
        </authorList>
    </citation>
    <scope>NUCLEOTIDE SEQUENCE [LARGE SCALE GENOMIC DNA]</scope>
</reference>